<dbReference type="PROSITE" id="PS51371">
    <property type="entry name" value="CBS"/>
    <property type="match status" value="2"/>
</dbReference>
<dbReference type="Pfam" id="PF00571">
    <property type="entry name" value="CBS"/>
    <property type="match status" value="2"/>
</dbReference>
<dbReference type="eggNOG" id="COG0517">
    <property type="taxonomic scope" value="Bacteria"/>
</dbReference>
<dbReference type="CDD" id="cd04584">
    <property type="entry name" value="CBS_pair_AcuB_like"/>
    <property type="match status" value="1"/>
</dbReference>
<reference evidence="4 5" key="2">
    <citation type="journal article" date="2011" name="Stand. Genomic Sci.">
        <title>Complete genome sequence of Truepera radiovictrix type strain (RQ-24).</title>
        <authorList>
            <person name="Ivanova N."/>
            <person name="Rohde C."/>
            <person name="Munk C."/>
            <person name="Nolan M."/>
            <person name="Lucas S."/>
            <person name="Del Rio T.G."/>
            <person name="Tice H."/>
            <person name="Deshpande S."/>
            <person name="Cheng J.F."/>
            <person name="Tapia R."/>
            <person name="Han C."/>
            <person name="Goodwin L."/>
            <person name="Pitluck S."/>
            <person name="Liolios K."/>
            <person name="Mavromatis K."/>
            <person name="Mikhailova N."/>
            <person name="Pati A."/>
            <person name="Chen A."/>
            <person name="Palaniappan K."/>
            <person name="Land M."/>
            <person name="Hauser L."/>
            <person name="Chang Y.J."/>
            <person name="Jeffries C.D."/>
            <person name="Brambilla E."/>
            <person name="Rohde M."/>
            <person name="Goker M."/>
            <person name="Tindall B.J."/>
            <person name="Woyke T."/>
            <person name="Bristow J."/>
            <person name="Eisen J.A."/>
            <person name="Markowitz V."/>
            <person name="Hugenholtz P."/>
            <person name="Kyrpides N.C."/>
            <person name="Klenk H.P."/>
            <person name="Lapidus A."/>
        </authorList>
    </citation>
    <scope>NUCLEOTIDE SEQUENCE [LARGE SCALE GENOMIC DNA]</scope>
    <source>
        <strain evidence="5">DSM 17093 / CIP 108686 / LMG 22925 / RQ-24</strain>
    </source>
</reference>
<dbReference type="SMART" id="SM00116">
    <property type="entry name" value="CBS"/>
    <property type="match status" value="2"/>
</dbReference>
<dbReference type="PANTHER" id="PTHR43080">
    <property type="entry name" value="CBS DOMAIN-CONTAINING PROTEIN CBSX3, MITOCHONDRIAL"/>
    <property type="match status" value="1"/>
</dbReference>
<evidence type="ECO:0000259" key="3">
    <source>
        <dbReference type="PROSITE" id="PS51371"/>
    </source>
</evidence>
<dbReference type="OrthoDB" id="9802114at2"/>
<dbReference type="Proteomes" id="UP000000379">
    <property type="component" value="Chromosome"/>
</dbReference>
<keyword evidence="5" id="KW-1185">Reference proteome</keyword>
<dbReference type="KEGG" id="tra:Trad_0400"/>
<accession>D7CRP8</accession>
<name>D7CRP8_TRURR</name>
<evidence type="ECO:0000313" key="4">
    <source>
        <dbReference type="EMBL" id="ADI13538.1"/>
    </source>
</evidence>
<dbReference type="Pfam" id="PF22190">
    <property type="entry name" value="TTHA0829-like_ACT"/>
    <property type="match status" value="1"/>
</dbReference>
<evidence type="ECO:0000313" key="5">
    <source>
        <dbReference type="Proteomes" id="UP000000379"/>
    </source>
</evidence>
<dbReference type="InterPro" id="IPR046342">
    <property type="entry name" value="CBS_dom_sf"/>
</dbReference>
<dbReference type="PANTHER" id="PTHR43080:SF2">
    <property type="entry name" value="CBS DOMAIN-CONTAINING PROTEIN"/>
    <property type="match status" value="1"/>
</dbReference>
<evidence type="ECO:0000256" key="2">
    <source>
        <dbReference type="PROSITE-ProRule" id="PRU00703"/>
    </source>
</evidence>
<gene>
    <name evidence="4" type="ordered locus">Trad_0400</name>
</gene>
<dbReference type="STRING" id="649638.Trad_0400"/>
<organism evidence="4 5">
    <name type="scientific">Truepera radiovictrix (strain DSM 17093 / CIP 108686 / LMG 22925 / RQ-24)</name>
    <dbReference type="NCBI Taxonomy" id="649638"/>
    <lineage>
        <taxon>Bacteria</taxon>
        <taxon>Thermotogati</taxon>
        <taxon>Deinococcota</taxon>
        <taxon>Deinococci</taxon>
        <taxon>Trueperales</taxon>
        <taxon>Trueperaceae</taxon>
        <taxon>Truepera</taxon>
    </lineage>
</organism>
<sequence length="209" mass="22230">MFVSEWMTATPQTVSSKTPVMEAMQLLRKGGYRRLPVVDGDKLVGIVTDRDLKEATPSKATTLSVYELNYLLSKLTVHDVMVTPVITVAPEEPVENAALLMEEHKISGLPVVSGGTLQGIFTITDMLRAIVAMLGLKEGGTRVTVSLPDEPGVLARAASAAAPSNIIAVVTAGVQAGHKRELVLRVTGEGAESFPERLRAGGLEVTDVR</sequence>
<keyword evidence="1 2" id="KW-0129">CBS domain</keyword>
<dbReference type="SUPFAM" id="SSF54631">
    <property type="entry name" value="CBS-domain pair"/>
    <property type="match status" value="1"/>
</dbReference>
<dbReference type="InterPro" id="IPR051257">
    <property type="entry name" value="Diverse_CBS-Domain"/>
</dbReference>
<feature type="domain" description="CBS" evidence="3">
    <location>
        <begin position="7"/>
        <end position="63"/>
    </location>
</feature>
<dbReference type="Gene3D" id="3.10.580.10">
    <property type="entry name" value="CBS-domain"/>
    <property type="match status" value="1"/>
</dbReference>
<dbReference type="HOGENOM" id="CLU_040681_6_0_0"/>
<dbReference type="InterPro" id="IPR000644">
    <property type="entry name" value="CBS_dom"/>
</dbReference>
<dbReference type="EMBL" id="CP002049">
    <property type="protein sequence ID" value="ADI13538.1"/>
    <property type="molecule type" value="Genomic_DNA"/>
</dbReference>
<feature type="domain" description="CBS" evidence="3">
    <location>
        <begin position="81"/>
        <end position="138"/>
    </location>
</feature>
<proteinExistence type="predicted"/>
<protein>
    <submittedName>
        <fullName evidence="4">CBS domain containing protein</fullName>
    </submittedName>
</protein>
<dbReference type="RefSeq" id="WP_013176918.1">
    <property type="nucleotide sequence ID" value="NC_014221.1"/>
</dbReference>
<evidence type="ECO:0000256" key="1">
    <source>
        <dbReference type="ARBA" id="ARBA00023122"/>
    </source>
</evidence>
<dbReference type="AlphaFoldDB" id="D7CRP8"/>
<reference evidence="5" key="1">
    <citation type="submission" date="2010-05" db="EMBL/GenBank/DDBJ databases">
        <title>The complete genome of Truepera radiovictris DSM 17093.</title>
        <authorList>
            <consortium name="US DOE Joint Genome Institute (JGI-PGF)"/>
            <person name="Lucas S."/>
            <person name="Copeland A."/>
            <person name="Lapidus A."/>
            <person name="Glavina del Rio T."/>
            <person name="Dalin E."/>
            <person name="Tice H."/>
            <person name="Bruce D."/>
            <person name="Goodwin L."/>
            <person name="Pitluck S."/>
            <person name="Kyrpides N."/>
            <person name="Mavromatis K."/>
            <person name="Ovchinnikova G."/>
            <person name="Munk A.C."/>
            <person name="Detter J.C."/>
            <person name="Han C."/>
            <person name="Tapia R."/>
            <person name="Land M."/>
            <person name="Hauser L."/>
            <person name="Markowitz V."/>
            <person name="Cheng J.-F."/>
            <person name="Hugenholtz P."/>
            <person name="Woyke T."/>
            <person name="Wu D."/>
            <person name="Tindall B."/>
            <person name="Pomrenke H.G."/>
            <person name="Brambilla E."/>
            <person name="Klenk H.-P."/>
            <person name="Eisen J.A."/>
        </authorList>
    </citation>
    <scope>NUCLEOTIDE SEQUENCE [LARGE SCALE GENOMIC DNA]</scope>
    <source>
        <strain evidence="5">DSM 17093 / CIP 108686 / LMG 22925 / RQ-24</strain>
    </source>
</reference>